<evidence type="ECO:0000256" key="1">
    <source>
        <dbReference type="SAM" id="MobiDB-lite"/>
    </source>
</evidence>
<feature type="region of interest" description="Disordered" evidence="1">
    <location>
        <begin position="1"/>
        <end position="97"/>
    </location>
</feature>
<dbReference type="EMBL" id="CAJOAZ010031445">
    <property type="protein sequence ID" value="CAF4440173.1"/>
    <property type="molecule type" value="Genomic_DNA"/>
</dbReference>
<dbReference type="AlphaFoldDB" id="A0A820RU67"/>
<feature type="compositionally biased region" description="Polar residues" evidence="1">
    <location>
        <begin position="1"/>
        <end position="35"/>
    </location>
</feature>
<comment type="caution">
    <text evidence="2">The sequence shown here is derived from an EMBL/GenBank/DDBJ whole genome shotgun (WGS) entry which is preliminary data.</text>
</comment>
<feature type="non-terminal residue" evidence="2">
    <location>
        <position position="97"/>
    </location>
</feature>
<organism evidence="2 3">
    <name type="scientific">Adineta steineri</name>
    <dbReference type="NCBI Taxonomy" id="433720"/>
    <lineage>
        <taxon>Eukaryota</taxon>
        <taxon>Metazoa</taxon>
        <taxon>Spiralia</taxon>
        <taxon>Gnathifera</taxon>
        <taxon>Rotifera</taxon>
        <taxon>Eurotatoria</taxon>
        <taxon>Bdelloidea</taxon>
        <taxon>Adinetida</taxon>
        <taxon>Adinetidae</taxon>
        <taxon>Adineta</taxon>
    </lineage>
</organism>
<sequence length="97" mass="10816">HDSNENLTAMSIISDTSNPPSRRSSFGANDYNQPDQLEGGSRTYKLDRAYNAEHSHDNTTKQQRFDTTVPFKPYATDSNHGQPGVQAYKEQPTGKVV</sequence>
<protein>
    <submittedName>
        <fullName evidence="2">Uncharacterized protein</fullName>
    </submittedName>
</protein>
<accession>A0A820RU67</accession>
<gene>
    <name evidence="2" type="ORF">OXD698_LOCUS53769</name>
</gene>
<name>A0A820RU67_9BILA</name>
<proteinExistence type="predicted"/>
<reference evidence="2" key="1">
    <citation type="submission" date="2021-02" db="EMBL/GenBank/DDBJ databases">
        <authorList>
            <person name="Nowell W R."/>
        </authorList>
    </citation>
    <scope>NUCLEOTIDE SEQUENCE</scope>
</reference>
<evidence type="ECO:0000313" key="2">
    <source>
        <dbReference type="EMBL" id="CAF4440173.1"/>
    </source>
</evidence>
<feature type="non-terminal residue" evidence="2">
    <location>
        <position position="1"/>
    </location>
</feature>
<evidence type="ECO:0000313" key="3">
    <source>
        <dbReference type="Proteomes" id="UP000663844"/>
    </source>
</evidence>
<feature type="compositionally biased region" description="Basic and acidic residues" evidence="1">
    <location>
        <begin position="44"/>
        <end position="59"/>
    </location>
</feature>
<dbReference type="Proteomes" id="UP000663844">
    <property type="component" value="Unassembled WGS sequence"/>
</dbReference>